<dbReference type="HOGENOM" id="CLU_070819_1_0_1"/>
<evidence type="ECO:0000313" key="1">
    <source>
        <dbReference type="EMBL" id="GAD99013.1"/>
    </source>
</evidence>
<dbReference type="AlphaFoldDB" id="V5G3M3"/>
<keyword evidence="2" id="KW-1185">Reference proteome</keyword>
<dbReference type="eggNOG" id="ENOG502REXU">
    <property type="taxonomic scope" value="Eukaryota"/>
</dbReference>
<gene>
    <name evidence="1" type="ORF">PVAR5_7718</name>
</gene>
<proteinExistence type="predicted"/>
<dbReference type="SUPFAM" id="SSF56059">
    <property type="entry name" value="Glutathione synthetase ATP-binding domain-like"/>
    <property type="match status" value="1"/>
</dbReference>
<dbReference type="InterPro" id="IPR053191">
    <property type="entry name" value="DcsG_Biosynth_Enzyme"/>
</dbReference>
<dbReference type="Proteomes" id="UP000018001">
    <property type="component" value="Unassembled WGS sequence"/>
</dbReference>
<protein>
    <recommendedName>
        <fullName evidence="3">ATP-grasp domain-containing protein</fullName>
    </recommendedName>
</protein>
<comment type="caution">
    <text evidence="1">The sequence shown here is derived from an EMBL/GenBank/DDBJ whole genome shotgun (WGS) entry which is preliminary data.</text>
</comment>
<reference evidence="2" key="1">
    <citation type="journal article" date="2014" name="Genome Announc.">
        <title>Draft genome sequence of the formaldehyde-resistant fungus Byssochlamys spectabilis No. 5 (anamorph Paecilomyces variotii No. 5) (NBRC109023).</title>
        <authorList>
            <person name="Oka T."/>
            <person name="Ekino K."/>
            <person name="Fukuda K."/>
            <person name="Nomura Y."/>
        </authorList>
    </citation>
    <scope>NUCLEOTIDE SEQUENCE [LARGE SCALE GENOMIC DNA]</scope>
    <source>
        <strain evidence="2">No. 5 / NBRC 109023</strain>
    </source>
</reference>
<dbReference type="OrthoDB" id="406765at2759"/>
<dbReference type="PANTHER" id="PTHR39217:SF1">
    <property type="entry name" value="GLUTATHIONE SYNTHETASE"/>
    <property type="match status" value="1"/>
</dbReference>
<dbReference type="EMBL" id="BAUL01000273">
    <property type="protein sequence ID" value="GAD99013.1"/>
    <property type="molecule type" value="Genomic_DNA"/>
</dbReference>
<accession>V5G3M3</accession>
<name>V5G3M3_BYSSN</name>
<sequence>MKRILFLTTVPPKIIDEYVAADDWSNEMLPTQLSERGALVIVKCWTDEDSISAILDSDLATFLWAEDYVQHPVEFEKFLKNAKAAIEAKERGATSPCVMNHIDLVQWNMDKKYLLDMQDAGFDIPTTEIVDVEQFASTTALHQRLQGFRSSGPIVLKPSVSASSNNTRLIADISALSSDDVAYLEACIKGDLRSALVIQQFEPTIATGEYSFVFIGEQLSHVVLKAPKSGEFRCQPSFGGRISRKPVEEIEERTLSAVNSVFDFLKTRFGKGPTGELGYVRIDGLVTDDRAFVLMEIEAIEPSLYLEMAGLEDMLSLLLK</sequence>
<evidence type="ECO:0000313" key="2">
    <source>
        <dbReference type="Proteomes" id="UP000018001"/>
    </source>
</evidence>
<organism evidence="1 2">
    <name type="scientific">Byssochlamys spectabilis (strain No. 5 / NBRC 109023)</name>
    <name type="common">Paecilomyces variotii</name>
    <dbReference type="NCBI Taxonomy" id="1356009"/>
    <lineage>
        <taxon>Eukaryota</taxon>
        <taxon>Fungi</taxon>
        <taxon>Dikarya</taxon>
        <taxon>Ascomycota</taxon>
        <taxon>Pezizomycotina</taxon>
        <taxon>Eurotiomycetes</taxon>
        <taxon>Eurotiomycetidae</taxon>
        <taxon>Eurotiales</taxon>
        <taxon>Thermoascaceae</taxon>
        <taxon>Paecilomyces</taxon>
    </lineage>
</organism>
<evidence type="ECO:0008006" key="3">
    <source>
        <dbReference type="Google" id="ProtNLM"/>
    </source>
</evidence>
<dbReference type="PANTHER" id="PTHR39217">
    <property type="match status" value="1"/>
</dbReference>
<dbReference type="InParanoid" id="V5G3M3"/>